<dbReference type="GO" id="GO:0000774">
    <property type="term" value="F:adenyl-nucleotide exchange factor activity"/>
    <property type="evidence" value="ECO:0007669"/>
    <property type="project" value="InterPro"/>
</dbReference>
<sequence length="290" mass="31592">MFAKKARTEAAAAAASDDSEERDVKIPVEADDEVAKAQAASDETAGAEAASAEPADRDDTPEQAAASQAMTEEEMVEAAIRAGEEAAANDFKLKYEQAQNELAEVRKKLAAAEETATTADAKVREAQDRVARLQADWDNYRRRTASERLAEKSRATEKLVTALLPVLDDMERAIDHARTQEMDEAFSQFVDGVEAVRAKMLDVFGHEGVEAIDPKGEAFNPLEHQAVGRVEDPEQYDETVNDVYQKGYRMADRVLRAAMVTVTYGGEKRPAPEPEASEEAPDAASDEAAE</sequence>
<name>A0A1Y3U2R4_9ACTN</name>
<dbReference type="Gene3D" id="2.30.22.10">
    <property type="entry name" value="Head domain of nucleotide exchange factor GrpE"/>
    <property type="match status" value="1"/>
</dbReference>
<dbReference type="InterPro" id="IPR013805">
    <property type="entry name" value="GrpE_CC"/>
</dbReference>
<dbReference type="InterPro" id="IPR000740">
    <property type="entry name" value="GrpE"/>
</dbReference>
<feature type="coiled-coil region" evidence="13">
    <location>
        <begin position="81"/>
        <end position="143"/>
    </location>
</feature>
<dbReference type="SUPFAM" id="SSF58014">
    <property type="entry name" value="Coiled-coil domain of nucleotide exchange factor GrpE"/>
    <property type="match status" value="1"/>
</dbReference>
<dbReference type="InterPro" id="IPR009012">
    <property type="entry name" value="GrpE_head"/>
</dbReference>
<comment type="function">
    <text evidence="7 10 11">Participates actively in the response to hyperosmotic and heat shock by preventing the aggregation of stress-denatured proteins, in association with DnaK and GrpE. It is the nucleotide exchange factor for DnaK and may function as a thermosensor. Unfolded proteins bind initially to DnaJ; upon interaction with the DnaJ-bound protein, DnaK hydrolyzes its bound ATP, resulting in the formation of a stable complex. GrpE releases ADP from DnaK; ATP binding to DnaK triggers the release of the substrate protein, thus completing the reaction cycle. Several rounds of ATP-dependent interactions between DnaJ, DnaK and GrpE are required for fully efficient folding.</text>
</comment>
<dbReference type="PROSITE" id="PS01071">
    <property type="entry name" value="GRPE"/>
    <property type="match status" value="1"/>
</dbReference>
<keyword evidence="6 10" id="KW-0143">Chaperone</keyword>
<evidence type="ECO:0000256" key="7">
    <source>
        <dbReference type="ARBA" id="ARBA00053401"/>
    </source>
</evidence>
<comment type="subcellular location">
    <subcellularLocation>
        <location evidence="1 10">Cytoplasm</location>
    </subcellularLocation>
</comment>
<dbReference type="HAMAP" id="MF_01151">
    <property type="entry name" value="GrpE"/>
    <property type="match status" value="1"/>
</dbReference>
<keyword evidence="4 10" id="KW-0963">Cytoplasm</keyword>
<feature type="region of interest" description="Disordered" evidence="14">
    <location>
        <begin position="265"/>
        <end position="290"/>
    </location>
</feature>
<evidence type="ECO:0000256" key="11">
    <source>
        <dbReference type="RuleBase" id="RU000639"/>
    </source>
</evidence>
<evidence type="ECO:0000256" key="12">
    <source>
        <dbReference type="RuleBase" id="RU004478"/>
    </source>
</evidence>
<reference evidence="16" key="1">
    <citation type="submission" date="2017-04" db="EMBL/GenBank/DDBJ databases">
        <title>Function of individual gut microbiota members based on whole genome sequencing of pure cultures obtained from chicken caecum.</title>
        <authorList>
            <person name="Medvecky M."/>
            <person name="Cejkova D."/>
            <person name="Polansky O."/>
            <person name="Karasova D."/>
            <person name="Kubasova T."/>
            <person name="Cizek A."/>
            <person name="Rychlik I."/>
        </authorList>
    </citation>
    <scope>NUCLEOTIDE SEQUENCE [LARGE SCALE GENOMIC DNA]</scope>
    <source>
        <strain evidence="16">An70</strain>
    </source>
</reference>
<dbReference type="PANTHER" id="PTHR21237:SF23">
    <property type="entry name" value="GRPE PROTEIN HOMOLOG, MITOCHONDRIAL"/>
    <property type="match status" value="1"/>
</dbReference>
<dbReference type="Pfam" id="PF01025">
    <property type="entry name" value="GrpE"/>
    <property type="match status" value="1"/>
</dbReference>
<dbReference type="CDD" id="cd00446">
    <property type="entry name" value="GrpE"/>
    <property type="match status" value="1"/>
</dbReference>
<evidence type="ECO:0000256" key="6">
    <source>
        <dbReference type="ARBA" id="ARBA00023186"/>
    </source>
</evidence>
<keyword evidence="5 10" id="KW-0346">Stress response</keyword>
<protein>
    <recommendedName>
        <fullName evidence="8 10">Protein GrpE</fullName>
    </recommendedName>
    <alternativeName>
        <fullName evidence="9 10">HSP-70 cofactor</fullName>
    </alternativeName>
</protein>
<dbReference type="AlphaFoldDB" id="A0A1Y3U2R4"/>
<dbReference type="FunFam" id="2.30.22.10:FF:000001">
    <property type="entry name" value="Protein GrpE"/>
    <property type="match status" value="1"/>
</dbReference>
<accession>A0A1Y3U2R4</accession>
<evidence type="ECO:0000256" key="1">
    <source>
        <dbReference type="ARBA" id="ARBA00004496"/>
    </source>
</evidence>
<comment type="subunit">
    <text evidence="3 10">Homodimer.</text>
</comment>
<dbReference type="GO" id="GO:0051087">
    <property type="term" value="F:protein-folding chaperone binding"/>
    <property type="evidence" value="ECO:0007669"/>
    <property type="project" value="InterPro"/>
</dbReference>
<dbReference type="STRING" id="1118060.GCA_000311845_01510"/>
<gene>
    <name evidence="10" type="primary">grpE</name>
    <name evidence="15" type="ORF">B5G21_05670</name>
</gene>
<organism evidence="15 16">
    <name type="scientific">Enorma massiliensis</name>
    <dbReference type="NCBI Taxonomy" id="1472761"/>
    <lineage>
        <taxon>Bacteria</taxon>
        <taxon>Bacillati</taxon>
        <taxon>Actinomycetota</taxon>
        <taxon>Coriobacteriia</taxon>
        <taxon>Coriobacteriales</taxon>
        <taxon>Coriobacteriaceae</taxon>
        <taxon>Enorma</taxon>
    </lineage>
</organism>
<dbReference type="GO" id="GO:0005737">
    <property type="term" value="C:cytoplasm"/>
    <property type="evidence" value="ECO:0007669"/>
    <property type="project" value="UniProtKB-SubCell"/>
</dbReference>
<dbReference type="Gene3D" id="3.90.20.20">
    <property type="match status" value="1"/>
</dbReference>
<comment type="caution">
    <text evidence="15">The sequence shown here is derived from an EMBL/GenBank/DDBJ whole genome shotgun (WGS) entry which is preliminary data.</text>
</comment>
<evidence type="ECO:0000256" key="13">
    <source>
        <dbReference type="SAM" id="Coils"/>
    </source>
</evidence>
<evidence type="ECO:0000256" key="2">
    <source>
        <dbReference type="ARBA" id="ARBA00009054"/>
    </source>
</evidence>
<keyword evidence="16" id="KW-1185">Reference proteome</keyword>
<feature type="compositionally biased region" description="Low complexity" evidence="14">
    <location>
        <begin position="37"/>
        <end position="53"/>
    </location>
</feature>
<keyword evidence="13" id="KW-0175">Coiled coil</keyword>
<dbReference type="GO" id="GO:0006457">
    <property type="term" value="P:protein folding"/>
    <property type="evidence" value="ECO:0007669"/>
    <property type="project" value="InterPro"/>
</dbReference>
<feature type="region of interest" description="Disordered" evidence="14">
    <location>
        <begin position="1"/>
        <end position="76"/>
    </location>
</feature>
<comment type="similarity">
    <text evidence="2 10 12">Belongs to the GrpE family.</text>
</comment>
<dbReference type="GO" id="GO:0051082">
    <property type="term" value="F:unfolded protein binding"/>
    <property type="evidence" value="ECO:0007669"/>
    <property type="project" value="TreeGrafter"/>
</dbReference>
<evidence type="ECO:0000256" key="4">
    <source>
        <dbReference type="ARBA" id="ARBA00022490"/>
    </source>
</evidence>
<dbReference type="PRINTS" id="PR00773">
    <property type="entry name" value="GRPEPROTEIN"/>
</dbReference>
<evidence type="ECO:0000256" key="14">
    <source>
        <dbReference type="SAM" id="MobiDB-lite"/>
    </source>
</evidence>
<dbReference type="EMBL" id="NFHO01000005">
    <property type="protein sequence ID" value="OUN43084.1"/>
    <property type="molecule type" value="Genomic_DNA"/>
</dbReference>
<proteinExistence type="inferred from homology"/>
<evidence type="ECO:0000256" key="5">
    <source>
        <dbReference type="ARBA" id="ARBA00023016"/>
    </source>
</evidence>
<dbReference type="eggNOG" id="COG0576">
    <property type="taxonomic scope" value="Bacteria"/>
</dbReference>
<evidence type="ECO:0000256" key="8">
    <source>
        <dbReference type="ARBA" id="ARBA00072274"/>
    </source>
</evidence>
<evidence type="ECO:0000256" key="10">
    <source>
        <dbReference type="HAMAP-Rule" id="MF_01151"/>
    </source>
</evidence>
<feature type="compositionally biased region" description="Acidic residues" evidence="14">
    <location>
        <begin position="275"/>
        <end position="290"/>
    </location>
</feature>
<dbReference type="Proteomes" id="UP000196560">
    <property type="component" value="Unassembled WGS sequence"/>
</dbReference>
<dbReference type="GO" id="GO:0042803">
    <property type="term" value="F:protein homodimerization activity"/>
    <property type="evidence" value="ECO:0007669"/>
    <property type="project" value="InterPro"/>
</dbReference>
<evidence type="ECO:0000256" key="3">
    <source>
        <dbReference type="ARBA" id="ARBA00011738"/>
    </source>
</evidence>
<evidence type="ECO:0000313" key="15">
    <source>
        <dbReference type="EMBL" id="OUN43084.1"/>
    </source>
</evidence>
<dbReference type="PANTHER" id="PTHR21237">
    <property type="entry name" value="GRPE PROTEIN"/>
    <property type="match status" value="1"/>
</dbReference>
<dbReference type="SUPFAM" id="SSF51064">
    <property type="entry name" value="Head domain of nucleotide exchange factor GrpE"/>
    <property type="match status" value="1"/>
</dbReference>
<evidence type="ECO:0000256" key="9">
    <source>
        <dbReference type="ARBA" id="ARBA00076414"/>
    </source>
</evidence>
<dbReference type="RefSeq" id="WP_204206768.1">
    <property type="nucleotide sequence ID" value="NZ_NFHO01000005.1"/>
</dbReference>
<evidence type="ECO:0000313" key="16">
    <source>
        <dbReference type="Proteomes" id="UP000196560"/>
    </source>
</evidence>